<sequence length="741" mass="83248">MVGKNVIESLRRIEFFEKDVILPRKARPAWWDLMVISTKFIPYPGPKPDALDDLTYWTLEHYGTLPYFIQLQASGLPTTLFYRLIATCHYSADTDKSEYLVLRGNAQGHQLLVTPAVIRKSFDILEDQAAGQREIGGRRYTRVLKLQQVLDRGLSDFVEISRDKNEFLVYRQGKPKGPATVPLQIISDYLVCRGDKRRIAVQALAAFMECLHGGLVDWGHLLAVSLAAAVKDYKRGFERTIIGNRSITWAPALMCIAHTYRAQLFVVPIGCKEVWKEYEKHHGSIDIMESLRMEFPESEMVDEDDLPERLKLTGESSKKPAGGRKDPPVSQPAPRKSTRGRRITLQLSDTESDGSLTQPAKKKSKQDTGGRKGGNSDEDVRQQYQVRTRQYMESNTGSYLNYYIIGRRHTENDGGCGQRQTKSGTMGPPATQKLMFGGMKPTTPNWKEVTLPPRPTSRPKTRTSKGSGLRTTPGEPDEVSPVTQPASNYLDDAEFDKRFRDAVEGRGAALNTLASVAATGATACPSRTLLDRIAELSQPEQATKTTEEMQAANEVLNEPGIPYQPAGQASDLSLIDYTTQIVEMVKDWTHERQKLKEPASVRPSILVMVRYFLSQLPQIPGVTVEGPAATERVLEFQALCAMMASWAGDLKRERELEHPLWEARRKQAEQLDSELWSLKEKYGIPVMDLHPTPTQLIDAMEERVRFTKQEAAQAQAKEKEATDARQQLEKDLAEARSAEQK</sequence>
<feature type="compositionally biased region" description="Polar residues" evidence="1">
    <location>
        <begin position="345"/>
        <end position="358"/>
    </location>
</feature>
<evidence type="ECO:0008006" key="4">
    <source>
        <dbReference type="Google" id="ProtNLM"/>
    </source>
</evidence>
<feature type="region of interest" description="Disordered" evidence="1">
    <location>
        <begin position="313"/>
        <end position="381"/>
    </location>
</feature>
<keyword evidence="3" id="KW-1185">Reference proteome</keyword>
<evidence type="ECO:0000313" key="2">
    <source>
        <dbReference type="EMBL" id="KAL3689870.1"/>
    </source>
</evidence>
<feature type="compositionally biased region" description="Basic and acidic residues" evidence="1">
    <location>
        <begin position="365"/>
        <end position="381"/>
    </location>
</feature>
<feature type="region of interest" description="Disordered" evidence="1">
    <location>
        <begin position="441"/>
        <end position="485"/>
    </location>
</feature>
<organism evidence="2 3">
    <name type="scientific">Riccia sorocarpa</name>
    <dbReference type="NCBI Taxonomy" id="122646"/>
    <lineage>
        <taxon>Eukaryota</taxon>
        <taxon>Viridiplantae</taxon>
        <taxon>Streptophyta</taxon>
        <taxon>Embryophyta</taxon>
        <taxon>Marchantiophyta</taxon>
        <taxon>Marchantiopsida</taxon>
        <taxon>Marchantiidae</taxon>
        <taxon>Marchantiales</taxon>
        <taxon>Ricciaceae</taxon>
        <taxon>Riccia</taxon>
    </lineage>
</organism>
<accession>A0ABD3HIC8</accession>
<reference evidence="2 3" key="1">
    <citation type="submission" date="2024-09" db="EMBL/GenBank/DDBJ databases">
        <title>Chromosome-scale assembly of Riccia sorocarpa.</title>
        <authorList>
            <person name="Paukszto L."/>
        </authorList>
    </citation>
    <scope>NUCLEOTIDE SEQUENCE [LARGE SCALE GENOMIC DNA]</scope>
    <source>
        <strain evidence="2">LP-2024</strain>
        <tissue evidence="2">Aerial parts of the thallus</tissue>
    </source>
</reference>
<gene>
    <name evidence="2" type="ORF">R1sor_016179</name>
</gene>
<proteinExistence type="predicted"/>
<feature type="region of interest" description="Disordered" evidence="1">
    <location>
        <begin position="708"/>
        <end position="741"/>
    </location>
</feature>
<dbReference type="EMBL" id="JBJQOH010000004">
    <property type="protein sequence ID" value="KAL3689870.1"/>
    <property type="molecule type" value="Genomic_DNA"/>
</dbReference>
<dbReference type="Proteomes" id="UP001633002">
    <property type="component" value="Unassembled WGS sequence"/>
</dbReference>
<evidence type="ECO:0000256" key="1">
    <source>
        <dbReference type="SAM" id="MobiDB-lite"/>
    </source>
</evidence>
<feature type="compositionally biased region" description="Basic and acidic residues" evidence="1">
    <location>
        <begin position="716"/>
        <end position="741"/>
    </location>
</feature>
<feature type="compositionally biased region" description="Basic and acidic residues" evidence="1">
    <location>
        <begin position="313"/>
        <end position="327"/>
    </location>
</feature>
<comment type="caution">
    <text evidence="2">The sequence shown here is derived from an EMBL/GenBank/DDBJ whole genome shotgun (WGS) entry which is preliminary data.</text>
</comment>
<evidence type="ECO:0000313" key="3">
    <source>
        <dbReference type="Proteomes" id="UP001633002"/>
    </source>
</evidence>
<name>A0ABD3HIC8_9MARC</name>
<dbReference type="AlphaFoldDB" id="A0ABD3HIC8"/>
<protein>
    <recommendedName>
        <fullName evidence="4">Aminotransferase-like plant mobile domain-containing protein</fullName>
    </recommendedName>
</protein>